<dbReference type="Proteomes" id="UP000664332">
    <property type="component" value="Unassembled WGS sequence"/>
</dbReference>
<evidence type="ECO:0000313" key="2">
    <source>
        <dbReference type="EMBL" id="MBN9645326.1"/>
    </source>
</evidence>
<keyword evidence="3" id="KW-1185">Reference proteome</keyword>
<name>A0A939E2I9_9CORY</name>
<reference evidence="2" key="1">
    <citation type="submission" date="2021-03" db="EMBL/GenBank/DDBJ databases">
        <authorList>
            <person name="Sun Q."/>
        </authorList>
    </citation>
    <scope>NUCLEOTIDE SEQUENCE</scope>
    <source>
        <strain evidence="2">CCM 8862</strain>
    </source>
</reference>
<organism evidence="2 3">
    <name type="scientific">Corynebacterium mendelii</name>
    <dbReference type="NCBI Taxonomy" id="2765362"/>
    <lineage>
        <taxon>Bacteria</taxon>
        <taxon>Bacillati</taxon>
        <taxon>Actinomycetota</taxon>
        <taxon>Actinomycetes</taxon>
        <taxon>Mycobacteriales</taxon>
        <taxon>Corynebacteriaceae</taxon>
        <taxon>Corynebacterium</taxon>
    </lineage>
</organism>
<protein>
    <submittedName>
        <fullName evidence="2">Ribonuclease H-like domain-containing protein</fullName>
    </submittedName>
</protein>
<comment type="caution">
    <text evidence="2">The sequence shown here is derived from an EMBL/GenBank/DDBJ whole genome shotgun (WGS) entry which is preliminary data.</text>
</comment>
<sequence length="517" mass="55838">MEAIKPATAKDLVGCRYKLRQRRRFPDVGPTNRSLRRSQRADAALAAVLAMLPRAAAIGDKVKFTRIDIPPTTSRSGDDELFAAEAMTLEALAHAPTLITGAVLTPTVAGTVMRVHPDVLVAQPDGSYCPVIISQHRVAEPARKSTLPVVGTSRLGLATAVTGHYRLRHHPIDGYRIALADLGLAEVGLSSGTAGCVGQDRSRVFFVDACHYHRPLAKAVAQKAQLSPHRIKQCAGCRFWFDCEKQLKDSDDISLFLPGDKARALKDKGIDTVSALAGLSGQTAALARAYQAGIPVVRKKTFTPPVLHDVELDIDVESFLDRGAYLWGVFDGTTYHSYTTWDGLGGDAEAGAFADFFHHIRSTVAAARQAGQTVAVHCYAAGGENHWLLSCARRFGGYESPGGNIAPTEREVREFISSGVWIDVFATVKNNLFGPFGLGLKHVAPVAGFTWPDDDIDGEVSLHYYRIARGFVTDGEVCATRARQILLDYNEGDTRATRAVRHWLAAGAADTPSITAL</sequence>
<dbReference type="RefSeq" id="WP_207279808.1">
    <property type="nucleotide sequence ID" value="NZ_JAFLEQ010000018.1"/>
</dbReference>
<dbReference type="Pfam" id="PF13482">
    <property type="entry name" value="RNase_H_2"/>
    <property type="match status" value="1"/>
</dbReference>
<dbReference type="AlphaFoldDB" id="A0A939E2I9"/>
<gene>
    <name evidence="2" type="ORF">JZY06_11985</name>
</gene>
<evidence type="ECO:0000259" key="1">
    <source>
        <dbReference type="Pfam" id="PF13482"/>
    </source>
</evidence>
<dbReference type="InterPro" id="IPR038720">
    <property type="entry name" value="YprB_RNase_H-like_dom"/>
</dbReference>
<feature type="domain" description="YprB ribonuclease H-like" evidence="1">
    <location>
        <begin position="421"/>
        <end position="504"/>
    </location>
</feature>
<dbReference type="EMBL" id="JAFLEQ010000018">
    <property type="protein sequence ID" value="MBN9645326.1"/>
    <property type="molecule type" value="Genomic_DNA"/>
</dbReference>
<evidence type="ECO:0000313" key="3">
    <source>
        <dbReference type="Proteomes" id="UP000664332"/>
    </source>
</evidence>
<proteinExistence type="predicted"/>
<accession>A0A939E2I9</accession>